<feature type="domain" description="Glycoside hydrolase family 5" evidence="7">
    <location>
        <begin position="31"/>
        <end position="323"/>
    </location>
</feature>
<evidence type="ECO:0000256" key="5">
    <source>
        <dbReference type="ARBA" id="ARBA00023295"/>
    </source>
</evidence>
<keyword evidence="4" id="KW-0119">Carbohydrate metabolism</keyword>
<evidence type="ECO:0000256" key="2">
    <source>
        <dbReference type="ARBA" id="ARBA00022801"/>
    </source>
</evidence>
<keyword evidence="5" id="KW-0326">Glycosidase</keyword>
<protein>
    <recommendedName>
        <fullName evidence="7">Glycoside hydrolase family 5 domain-containing protein</fullName>
    </recommendedName>
</protein>
<keyword evidence="3" id="KW-0136">Cellulose degradation</keyword>
<reference evidence="8 9" key="1">
    <citation type="journal article" date="2020" name="Syst. Appl. Microbiol.">
        <title>Arthrospiribacter ruber gen. nov., sp. nov., a novel bacterium isolated from Arthrospira cultures.</title>
        <authorList>
            <person name="Waleron M."/>
            <person name="Misztak A."/>
            <person name="Waleron M.M."/>
            <person name="Furmaniak M."/>
            <person name="Mrozik A."/>
            <person name="Waleron K."/>
        </authorList>
    </citation>
    <scope>NUCLEOTIDE SEQUENCE [LARGE SCALE GENOMIC DNA]</scope>
    <source>
        <strain evidence="8 9">DPMB0001</strain>
    </source>
</reference>
<dbReference type="GO" id="GO:0005576">
    <property type="term" value="C:extracellular region"/>
    <property type="evidence" value="ECO:0007669"/>
    <property type="project" value="TreeGrafter"/>
</dbReference>
<comment type="caution">
    <text evidence="8">The sequence shown here is derived from an EMBL/GenBank/DDBJ whole genome shotgun (WGS) entry which is preliminary data.</text>
</comment>
<gene>
    <name evidence="8" type="ORF">EGN73_20130</name>
</gene>
<comment type="similarity">
    <text evidence="1">Belongs to the glycosyl hydrolase 5 (cellulase A) family.</text>
</comment>
<evidence type="ECO:0000313" key="8">
    <source>
        <dbReference type="EMBL" id="MBW3470106.1"/>
    </source>
</evidence>
<dbReference type="GO" id="GO:0008422">
    <property type="term" value="F:beta-glucosidase activity"/>
    <property type="evidence" value="ECO:0007669"/>
    <property type="project" value="TreeGrafter"/>
</dbReference>
<dbReference type="GO" id="GO:0030245">
    <property type="term" value="P:cellulose catabolic process"/>
    <property type="evidence" value="ECO:0007669"/>
    <property type="project" value="UniProtKB-KW"/>
</dbReference>
<evidence type="ECO:0000256" key="1">
    <source>
        <dbReference type="ARBA" id="ARBA00005641"/>
    </source>
</evidence>
<evidence type="ECO:0000256" key="4">
    <source>
        <dbReference type="ARBA" id="ARBA00023277"/>
    </source>
</evidence>
<evidence type="ECO:0000313" key="9">
    <source>
        <dbReference type="Proteomes" id="UP000727490"/>
    </source>
</evidence>
<keyword evidence="2" id="KW-0378">Hydrolase</keyword>
<evidence type="ECO:0000256" key="6">
    <source>
        <dbReference type="ARBA" id="ARBA00023326"/>
    </source>
</evidence>
<sequence>MKNIFLVLSPFFISLYFWMPSKAQVLVDFRGVNLTGCERVWEDRKLNGRHALNSIKNAEQKGFNAFRLPLAVDELIKNDRRFLNELRKLVKYTEKTGTPLILAYFHHGIDNDNWKTQSDKLAENWLEILKHIPNDTRYLYLELANEPTLNPDYWEEAAISAIGKIREVSPTIPIIVGASNYNSLFELSRTKPLPFDHLIYTFHYYEPYLFTHQGTEWTGPQNATIGIPYPYSAPDMPKIHPDALGTDGEINYRDYEKTGDINGMVDKISIIANWAKKHQVSLMCTEYGVSQNADEMSRVRYLNDLGKTLREFQIPGFVWEWRGNFGIEGIVKEVK</sequence>
<accession>A0A951MJM6</accession>
<name>A0A951MJM6_9BACT</name>
<organism evidence="8 9">
    <name type="scientific">Arthrospiribacter ruber</name>
    <dbReference type="NCBI Taxonomy" id="2487934"/>
    <lineage>
        <taxon>Bacteria</taxon>
        <taxon>Pseudomonadati</taxon>
        <taxon>Bacteroidota</taxon>
        <taxon>Cytophagia</taxon>
        <taxon>Cytophagales</taxon>
        <taxon>Cyclobacteriaceae</taxon>
        <taxon>Arthrospiribacter</taxon>
    </lineage>
</organism>
<dbReference type="RefSeq" id="WP_219293692.1">
    <property type="nucleotide sequence ID" value="NZ_RPHB01000011.1"/>
</dbReference>
<dbReference type="GO" id="GO:0009986">
    <property type="term" value="C:cell surface"/>
    <property type="evidence" value="ECO:0007669"/>
    <property type="project" value="TreeGrafter"/>
</dbReference>
<dbReference type="Proteomes" id="UP000727490">
    <property type="component" value="Unassembled WGS sequence"/>
</dbReference>
<dbReference type="PANTHER" id="PTHR31297:SF41">
    <property type="entry name" value="ENDOGLUCANASE, PUTATIVE (AFU_ORTHOLOGUE AFUA_5G01830)-RELATED"/>
    <property type="match status" value="1"/>
</dbReference>
<dbReference type="InterPro" id="IPR050386">
    <property type="entry name" value="Glycosyl_hydrolase_5"/>
</dbReference>
<dbReference type="AlphaFoldDB" id="A0A951MJM6"/>
<keyword evidence="9" id="KW-1185">Reference proteome</keyword>
<keyword evidence="6" id="KW-0624">Polysaccharide degradation</keyword>
<evidence type="ECO:0000259" key="7">
    <source>
        <dbReference type="Pfam" id="PF00150"/>
    </source>
</evidence>
<evidence type="ECO:0000256" key="3">
    <source>
        <dbReference type="ARBA" id="ARBA00023001"/>
    </source>
</evidence>
<dbReference type="PANTHER" id="PTHR31297">
    <property type="entry name" value="GLUCAN ENDO-1,6-BETA-GLUCOSIDASE B"/>
    <property type="match status" value="1"/>
</dbReference>
<dbReference type="Pfam" id="PF00150">
    <property type="entry name" value="Cellulase"/>
    <property type="match status" value="1"/>
</dbReference>
<dbReference type="InterPro" id="IPR001547">
    <property type="entry name" value="Glyco_hydro_5"/>
</dbReference>
<proteinExistence type="inferred from homology"/>
<dbReference type="EMBL" id="RPHB01000011">
    <property type="protein sequence ID" value="MBW3470106.1"/>
    <property type="molecule type" value="Genomic_DNA"/>
</dbReference>